<gene>
    <name evidence="1" type="ORF">AGERDE_LOCUS13030</name>
</gene>
<comment type="caution">
    <text evidence="1">The sequence shown here is derived from an EMBL/GenBank/DDBJ whole genome shotgun (WGS) entry which is preliminary data.</text>
</comment>
<dbReference type="EMBL" id="CAJVPL010013554">
    <property type="protein sequence ID" value="CAG8688941.1"/>
    <property type="molecule type" value="Genomic_DNA"/>
</dbReference>
<organism evidence="1 2">
    <name type="scientific">Ambispora gerdemannii</name>
    <dbReference type="NCBI Taxonomy" id="144530"/>
    <lineage>
        <taxon>Eukaryota</taxon>
        <taxon>Fungi</taxon>
        <taxon>Fungi incertae sedis</taxon>
        <taxon>Mucoromycota</taxon>
        <taxon>Glomeromycotina</taxon>
        <taxon>Glomeromycetes</taxon>
        <taxon>Archaeosporales</taxon>
        <taxon>Ambisporaceae</taxon>
        <taxon>Ambispora</taxon>
    </lineage>
</organism>
<dbReference type="OrthoDB" id="2398166at2759"/>
<evidence type="ECO:0000313" key="1">
    <source>
        <dbReference type="EMBL" id="CAG8688941.1"/>
    </source>
</evidence>
<dbReference type="Proteomes" id="UP000789831">
    <property type="component" value="Unassembled WGS sequence"/>
</dbReference>
<name>A0A9N9ET20_9GLOM</name>
<dbReference type="AlphaFoldDB" id="A0A9N9ET20"/>
<sequence length="71" mass="8036">SQPLDKNKVPLLCNNVSAEVIQPNKRIKIKRSKPSRIFNSPIIAKDSTEKTDGKLLYSEDTLVSFRHAVEE</sequence>
<evidence type="ECO:0000313" key="2">
    <source>
        <dbReference type="Proteomes" id="UP000789831"/>
    </source>
</evidence>
<accession>A0A9N9ET20</accession>
<feature type="non-terminal residue" evidence="1">
    <location>
        <position position="1"/>
    </location>
</feature>
<feature type="non-terminal residue" evidence="1">
    <location>
        <position position="71"/>
    </location>
</feature>
<reference evidence="1" key="1">
    <citation type="submission" date="2021-06" db="EMBL/GenBank/DDBJ databases">
        <authorList>
            <person name="Kallberg Y."/>
            <person name="Tangrot J."/>
            <person name="Rosling A."/>
        </authorList>
    </citation>
    <scope>NUCLEOTIDE SEQUENCE</scope>
    <source>
        <strain evidence="1">MT106</strain>
    </source>
</reference>
<keyword evidence="2" id="KW-1185">Reference proteome</keyword>
<proteinExistence type="predicted"/>
<protein>
    <submittedName>
        <fullName evidence="1">7937_t:CDS:1</fullName>
    </submittedName>
</protein>